<dbReference type="SUPFAM" id="SSF53474">
    <property type="entry name" value="alpha/beta-Hydrolases"/>
    <property type="match status" value="1"/>
</dbReference>
<evidence type="ECO:0000256" key="1">
    <source>
        <dbReference type="ARBA" id="ARBA00011079"/>
    </source>
</evidence>
<dbReference type="FunFam" id="3.40.50.1820:FF:000190">
    <property type="entry name" value="Prolyl carboxypeptidase like protein"/>
    <property type="match status" value="1"/>
</dbReference>
<keyword evidence="2" id="KW-0645">Protease</keyword>
<dbReference type="Pfam" id="PF05577">
    <property type="entry name" value="Peptidase_S28"/>
    <property type="match status" value="1"/>
</dbReference>
<dbReference type="PANTHER" id="PTHR11010">
    <property type="entry name" value="PROTEASE S28 PRO-X CARBOXYPEPTIDASE-RELATED"/>
    <property type="match status" value="1"/>
</dbReference>
<name>A0A8X8ZCA4_SALSN</name>
<evidence type="ECO:0000313" key="7">
    <source>
        <dbReference type="EMBL" id="KAG6399671.1"/>
    </source>
</evidence>
<keyword evidence="4" id="KW-0378">Hydrolase</keyword>
<dbReference type="FunFam" id="1.20.120.980:FF:000005">
    <property type="entry name" value="Clan SC, family S28, unassigned serine peptidase"/>
    <property type="match status" value="1"/>
</dbReference>
<dbReference type="InterPro" id="IPR008758">
    <property type="entry name" value="Peptidase_S28"/>
</dbReference>
<evidence type="ECO:0000256" key="6">
    <source>
        <dbReference type="SAM" id="SignalP"/>
    </source>
</evidence>
<sequence>MRFPAAAISLAISALIFAVASAQLHFRVRETSSSSSSYLTKEEHWMNQTIDHFSPYDRRQFPQRYYEYLDEFRSPDGPIFVKICGESVCSGISNDYLGVLAKKFGAAVVSLEHRYYGKSSPFDSFSTENLRYLSSKQALFDLAVFRQYYQESLNAKLNKSMDNPWFVFGISYAGAMSAWFRLKFPHLTCGSLASSGVVLAVYNFTKFDEQVGESAGPECKAVLQEITSLVEQRLESNQKELKKLFNASKLSKDGDFLYFLADAAVTAIQYGDPDELCNPLTEAKKAGDDLVEAYAKYVKEYYIDYFGVDVETYDQQQLKKDKISSSSSSARLWWFQVCTEVAYFQVAPANDSIRSSKIDTRQVYIYYVPTSKSLPFLLIYHLDLCKKVFGDDMPGPDVNATNLYYGGKDIAVPAYIIKCHNCGHGSDMRGCPQSRLVPKGDAKNCSSPDAVNKVRQNIITYIDQWLSECQFSGVSAM</sequence>
<dbReference type="Proteomes" id="UP000298416">
    <property type="component" value="Unassembled WGS sequence"/>
</dbReference>
<proteinExistence type="inferred from homology"/>
<accession>A0A8X8ZCA4</accession>
<dbReference type="GO" id="GO:0006508">
    <property type="term" value="P:proteolysis"/>
    <property type="evidence" value="ECO:0007669"/>
    <property type="project" value="UniProtKB-KW"/>
</dbReference>
<dbReference type="PANTHER" id="PTHR11010:SF11">
    <property type="entry name" value="THYMUS-SPECIFIC SERINE PROTEASE"/>
    <property type="match status" value="1"/>
</dbReference>
<comment type="caution">
    <text evidence="7">The sequence shown here is derived from an EMBL/GenBank/DDBJ whole genome shotgun (WGS) entry which is preliminary data.</text>
</comment>
<dbReference type="InterPro" id="IPR029058">
    <property type="entry name" value="AB_hydrolase_fold"/>
</dbReference>
<reference evidence="7" key="1">
    <citation type="submission" date="2018-01" db="EMBL/GenBank/DDBJ databases">
        <authorList>
            <person name="Mao J.F."/>
        </authorList>
    </citation>
    <scope>NUCLEOTIDE SEQUENCE</scope>
    <source>
        <strain evidence="7">Huo1</strain>
        <tissue evidence="7">Leaf</tissue>
    </source>
</reference>
<dbReference type="Gene3D" id="3.40.50.1820">
    <property type="entry name" value="alpha/beta hydrolase"/>
    <property type="match status" value="2"/>
</dbReference>
<evidence type="ECO:0008006" key="9">
    <source>
        <dbReference type="Google" id="ProtNLM"/>
    </source>
</evidence>
<gene>
    <name evidence="7" type="ORF">SASPL_141152</name>
</gene>
<protein>
    <recommendedName>
        <fullName evidence="9">Serine protease EDA2</fullName>
    </recommendedName>
</protein>
<feature type="chain" id="PRO_5036496027" description="Serine protease EDA2" evidence="6">
    <location>
        <begin position="23"/>
        <end position="477"/>
    </location>
</feature>
<evidence type="ECO:0000256" key="3">
    <source>
        <dbReference type="ARBA" id="ARBA00022729"/>
    </source>
</evidence>
<keyword evidence="8" id="KW-1185">Reference proteome</keyword>
<evidence type="ECO:0000313" key="8">
    <source>
        <dbReference type="Proteomes" id="UP000298416"/>
    </source>
</evidence>
<dbReference type="EMBL" id="PNBA02000015">
    <property type="protein sequence ID" value="KAG6399671.1"/>
    <property type="molecule type" value="Genomic_DNA"/>
</dbReference>
<dbReference type="GO" id="GO:0070008">
    <property type="term" value="F:serine-type exopeptidase activity"/>
    <property type="evidence" value="ECO:0007669"/>
    <property type="project" value="InterPro"/>
</dbReference>
<comment type="similarity">
    <text evidence="1">Belongs to the peptidase S28 family.</text>
</comment>
<evidence type="ECO:0000256" key="2">
    <source>
        <dbReference type="ARBA" id="ARBA00022670"/>
    </source>
</evidence>
<keyword evidence="5" id="KW-0325">Glycoprotein</keyword>
<feature type="signal peptide" evidence="6">
    <location>
        <begin position="1"/>
        <end position="22"/>
    </location>
</feature>
<dbReference type="GO" id="GO:0005773">
    <property type="term" value="C:vacuole"/>
    <property type="evidence" value="ECO:0007669"/>
    <property type="project" value="TreeGrafter"/>
</dbReference>
<dbReference type="GO" id="GO:0008239">
    <property type="term" value="F:dipeptidyl-peptidase activity"/>
    <property type="evidence" value="ECO:0007669"/>
    <property type="project" value="TreeGrafter"/>
</dbReference>
<dbReference type="AlphaFoldDB" id="A0A8X8ZCA4"/>
<organism evidence="7">
    <name type="scientific">Salvia splendens</name>
    <name type="common">Scarlet sage</name>
    <dbReference type="NCBI Taxonomy" id="180675"/>
    <lineage>
        <taxon>Eukaryota</taxon>
        <taxon>Viridiplantae</taxon>
        <taxon>Streptophyta</taxon>
        <taxon>Embryophyta</taxon>
        <taxon>Tracheophyta</taxon>
        <taxon>Spermatophyta</taxon>
        <taxon>Magnoliopsida</taxon>
        <taxon>eudicotyledons</taxon>
        <taxon>Gunneridae</taxon>
        <taxon>Pentapetalae</taxon>
        <taxon>asterids</taxon>
        <taxon>lamiids</taxon>
        <taxon>Lamiales</taxon>
        <taxon>Lamiaceae</taxon>
        <taxon>Nepetoideae</taxon>
        <taxon>Mentheae</taxon>
        <taxon>Salviinae</taxon>
        <taxon>Salvia</taxon>
        <taxon>Salvia subgen. Calosphace</taxon>
        <taxon>core Calosphace</taxon>
    </lineage>
</organism>
<keyword evidence="3 6" id="KW-0732">Signal</keyword>
<reference evidence="7" key="2">
    <citation type="submission" date="2020-08" db="EMBL/GenBank/DDBJ databases">
        <title>Plant Genome Project.</title>
        <authorList>
            <person name="Zhang R.-G."/>
        </authorList>
    </citation>
    <scope>NUCLEOTIDE SEQUENCE</scope>
    <source>
        <strain evidence="7">Huo1</strain>
        <tissue evidence="7">Leaf</tissue>
    </source>
</reference>
<evidence type="ECO:0000256" key="4">
    <source>
        <dbReference type="ARBA" id="ARBA00022801"/>
    </source>
</evidence>
<evidence type="ECO:0000256" key="5">
    <source>
        <dbReference type="ARBA" id="ARBA00023180"/>
    </source>
</evidence>